<comment type="caution">
    <text evidence="2">The sequence shown here is derived from an EMBL/GenBank/DDBJ whole genome shotgun (WGS) entry which is preliminary data.</text>
</comment>
<accession>A0A023D2H3</accession>
<name>A0A023D2H3_ACIMT</name>
<dbReference type="SUPFAM" id="SSF53448">
    <property type="entry name" value="Nucleotide-diphospho-sugar transferases"/>
    <property type="match status" value="1"/>
</dbReference>
<dbReference type="InterPro" id="IPR050834">
    <property type="entry name" value="Glycosyltransf_2"/>
</dbReference>
<dbReference type="InterPro" id="IPR001173">
    <property type="entry name" value="Glyco_trans_2-like"/>
</dbReference>
<protein>
    <submittedName>
        <fullName evidence="2">Glycosyl transferase</fullName>
    </submittedName>
</protein>
<feature type="domain" description="Glycosyltransferase 2-like" evidence="1">
    <location>
        <begin position="4"/>
        <end position="122"/>
    </location>
</feature>
<reference evidence="3" key="1">
    <citation type="journal article" date="2014" name="FEMS Microbiol. Lett.">
        <title>Draft Genomic DNA Sequence of the Facultatively Methylotrophic Bacterium Acidomonas methanolica type strain MB58.</title>
        <authorList>
            <person name="Higashiura N."/>
            <person name="Hadano H."/>
            <person name="Hirakawa H."/>
            <person name="Matsutani M."/>
            <person name="Takabe S."/>
            <person name="Matsushita K."/>
            <person name="Azuma Y."/>
        </authorList>
    </citation>
    <scope>NUCLEOTIDE SEQUENCE [LARGE SCALE GENOMIC DNA]</scope>
    <source>
        <strain evidence="3">MB58</strain>
    </source>
</reference>
<dbReference type="PANTHER" id="PTHR43685:SF2">
    <property type="entry name" value="GLYCOSYLTRANSFERASE 2-LIKE DOMAIN-CONTAINING PROTEIN"/>
    <property type="match status" value="1"/>
</dbReference>
<proteinExistence type="predicted"/>
<dbReference type="GO" id="GO:0016740">
    <property type="term" value="F:transferase activity"/>
    <property type="evidence" value="ECO:0007669"/>
    <property type="project" value="UniProtKB-KW"/>
</dbReference>
<dbReference type="RefSeq" id="WP_042056818.1">
    <property type="nucleotide sequence ID" value="NZ_BAND01000020.1"/>
</dbReference>
<organism evidence="2 3">
    <name type="scientific">Acidomonas methanolica NBRC 104435</name>
    <dbReference type="NCBI Taxonomy" id="1231351"/>
    <lineage>
        <taxon>Bacteria</taxon>
        <taxon>Pseudomonadati</taxon>
        <taxon>Pseudomonadota</taxon>
        <taxon>Alphaproteobacteria</taxon>
        <taxon>Acetobacterales</taxon>
        <taxon>Acetobacteraceae</taxon>
        <taxon>Acidomonas</taxon>
    </lineage>
</organism>
<keyword evidence="2" id="KW-0808">Transferase</keyword>
<gene>
    <name evidence="2" type="ORF">Amme_020_027</name>
</gene>
<sequence>MTFSVILPVYKAASFAARAIRSVQEQTLSPHEILIVDDCSPDDTLATVRRLTEDDPRVRVLQTVRNGGPSLARNTGIDHATGDWIAILDADDAYAPTRLENLASLIRNNPALDVVADGLAYYDAGAAVVTGAALGSDGVPAGDIALADYLAHTTADGKSPDWGLLKPVFRRDFLNTRSIRYPVEQRHGEDFTLMLRLLSAGARFRVSPEPLYLYTQREGAVSRRPSEITRTSIAYGALIDAARDASGLPPIAGDPALERLIAKRIEGLARLDDAHFFSVAVRRANIMGLLRRAVRRPGFVLLAGRQSLAALRRRLARRG</sequence>
<dbReference type="Pfam" id="PF00535">
    <property type="entry name" value="Glycos_transf_2"/>
    <property type="match status" value="1"/>
</dbReference>
<reference evidence="2 3" key="2">
    <citation type="journal article" date="2014" name="FEMS Microbiol. Lett.">
        <title>Draft genomic DNA sequence of the facultatively methylotrophic bacterium Acidomonas methanolica type strain MB58.</title>
        <authorList>
            <person name="Higashiura N."/>
            <person name="Hadano H."/>
            <person name="Hirakawa H."/>
            <person name="Matsutani M."/>
            <person name="Takabe S."/>
            <person name="Matsushita K."/>
            <person name="Azuma Y."/>
        </authorList>
    </citation>
    <scope>NUCLEOTIDE SEQUENCE [LARGE SCALE GENOMIC DNA]</scope>
    <source>
        <strain evidence="2 3">MB58</strain>
    </source>
</reference>
<dbReference type="AlphaFoldDB" id="A0A023D2H3"/>
<keyword evidence="3" id="KW-1185">Reference proteome</keyword>
<dbReference type="OrthoDB" id="6383742at2"/>
<evidence type="ECO:0000313" key="2">
    <source>
        <dbReference type="EMBL" id="GAJ28358.1"/>
    </source>
</evidence>
<dbReference type="InterPro" id="IPR029044">
    <property type="entry name" value="Nucleotide-diphossugar_trans"/>
</dbReference>
<dbReference type="Proteomes" id="UP000019760">
    <property type="component" value="Unassembled WGS sequence"/>
</dbReference>
<dbReference type="PANTHER" id="PTHR43685">
    <property type="entry name" value="GLYCOSYLTRANSFERASE"/>
    <property type="match status" value="1"/>
</dbReference>
<dbReference type="CDD" id="cd00761">
    <property type="entry name" value="Glyco_tranf_GTA_type"/>
    <property type="match status" value="1"/>
</dbReference>
<evidence type="ECO:0000313" key="3">
    <source>
        <dbReference type="Proteomes" id="UP000019760"/>
    </source>
</evidence>
<evidence type="ECO:0000259" key="1">
    <source>
        <dbReference type="Pfam" id="PF00535"/>
    </source>
</evidence>
<dbReference type="EMBL" id="BAND01000020">
    <property type="protein sequence ID" value="GAJ28358.1"/>
    <property type="molecule type" value="Genomic_DNA"/>
</dbReference>
<dbReference type="Gene3D" id="3.90.550.10">
    <property type="entry name" value="Spore Coat Polysaccharide Biosynthesis Protein SpsA, Chain A"/>
    <property type="match status" value="1"/>
</dbReference>